<protein>
    <recommendedName>
        <fullName evidence="2">methionyl-tRNA formyltransferase</fullName>
        <ecNumber evidence="2">2.1.2.9</ecNumber>
    </recommendedName>
</protein>
<dbReference type="InterPro" id="IPR036477">
    <property type="entry name" value="Formyl_transf_N_sf"/>
</dbReference>
<dbReference type="InterPro" id="IPR005793">
    <property type="entry name" value="Formyl_trans_C"/>
</dbReference>
<evidence type="ECO:0000256" key="4">
    <source>
        <dbReference type="ARBA" id="ARBA00022917"/>
    </source>
</evidence>
<feature type="domain" description="Formyl transferase N-terminal" evidence="5">
    <location>
        <begin position="16"/>
        <end position="133"/>
    </location>
</feature>
<dbReference type="InterPro" id="IPR002376">
    <property type="entry name" value="Formyl_transf_N"/>
</dbReference>
<keyword evidence="8" id="KW-1185">Reference proteome</keyword>
<dbReference type="SUPFAM" id="SSF53328">
    <property type="entry name" value="Formyltransferase"/>
    <property type="match status" value="1"/>
</dbReference>
<evidence type="ECO:0000256" key="1">
    <source>
        <dbReference type="ARBA" id="ARBA00010699"/>
    </source>
</evidence>
<dbReference type="InterPro" id="IPR041711">
    <property type="entry name" value="Met-tRNA-FMT_N"/>
</dbReference>
<dbReference type="SUPFAM" id="SSF50486">
    <property type="entry name" value="FMT C-terminal domain-like"/>
    <property type="match status" value="1"/>
</dbReference>
<evidence type="ECO:0000256" key="2">
    <source>
        <dbReference type="ARBA" id="ARBA00012261"/>
    </source>
</evidence>
<dbReference type="CDD" id="cd08646">
    <property type="entry name" value="FMT_core_Met-tRNA-FMT_N"/>
    <property type="match status" value="1"/>
</dbReference>
<dbReference type="Gene3D" id="3.40.50.12230">
    <property type="match status" value="1"/>
</dbReference>
<dbReference type="InterPro" id="IPR044135">
    <property type="entry name" value="Met-tRNA-FMT_C"/>
</dbReference>
<dbReference type="PATRIC" id="fig|1313304.3.peg.2195"/>
<dbReference type="Pfam" id="PF02911">
    <property type="entry name" value="Formyl_trans_C"/>
    <property type="match status" value="1"/>
</dbReference>
<gene>
    <name evidence="7" type="ORF">CALK_2302</name>
</gene>
<dbReference type="CDD" id="cd08704">
    <property type="entry name" value="Met_tRNA_FMT_C"/>
    <property type="match status" value="1"/>
</dbReference>
<dbReference type="PANTHER" id="PTHR11138">
    <property type="entry name" value="METHIONYL-TRNA FORMYLTRANSFERASE"/>
    <property type="match status" value="1"/>
</dbReference>
<evidence type="ECO:0000259" key="6">
    <source>
        <dbReference type="Pfam" id="PF02911"/>
    </source>
</evidence>
<name>U7D5N3_9BACT</name>
<keyword evidence="4" id="KW-0648">Protein biosynthesis</keyword>
<keyword evidence="3 7" id="KW-0808">Transferase</keyword>
<reference evidence="7 8" key="1">
    <citation type="journal article" date="2013" name="Environ. Microbiol.">
        <title>Genome analysis of Chitinivibrio alkaliphilus gen. nov., sp. nov., a novel extremely haloalkaliphilic anaerobic chitinolytic bacterium from the candidate phylum Termite Group 3.</title>
        <authorList>
            <person name="Sorokin D.Y."/>
            <person name="Gumerov V.M."/>
            <person name="Rakitin A.L."/>
            <person name="Beletsky A.V."/>
            <person name="Damste J.S."/>
            <person name="Muyzer G."/>
            <person name="Mardanov A.V."/>
            <person name="Ravin N.V."/>
        </authorList>
    </citation>
    <scope>NUCLEOTIDE SEQUENCE [LARGE SCALE GENOMIC DNA]</scope>
    <source>
        <strain evidence="7 8">ACht1</strain>
    </source>
</reference>
<dbReference type="Pfam" id="PF00551">
    <property type="entry name" value="Formyl_trans_N"/>
    <property type="match status" value="1"/>
</dbReference>
<dbReference type="PANTHER" id="PTHR11138:SF5">
    <property type="entry name" value="METHIONYL-TRNA FORMYLTRANSFERASE, MITOCHONDRIAL"/>
    <property type="match status" value="1"/>
</dbReference>
<sequence>MATHCRQNHPNLVVETPNDLRDPSCIERIQRYGADVFVVVAFSLLPEEIFSIPPKGTFNIHGSLLPAYRGPAPIHRAIAAGETETGVTVFRIDHGVDTGAILLQRTEPIFPDDTTPTLYHRLSLLGGEAIVDAFGLLENNEDTYVAQDERRASRAPLLRKSEERIDWSEDARVIERKIRAFIPFPGSATLYNGQKLTLTRAQVEPGIDGAPGEVVRRTKKELIVACGVDGLKIERLKPQGRKEMPIDAYLNGSSLKEGCMLDEAEK</sequence>
<proteinExistence type="inferred from homology"/>
<evidence type="ECO:0000313" key="8">
    <source>
        <dbReference type="Proteomes" id="UP000017148"/>
    </source>
</evidence>
<dbReference type="GO" id="GO:0004479">
    <property type="term" value="F:methionyl-tRNA formyltransferase activity"/>
    <property type="evidence" value="ECO:0007669"/>
    <property type="project" value="UniProtKB-EC"/>
</dbReference>
<comment type="caution">
    <text evidence="7">The sequence shown here is derived from an EMBL/GenBank/DDBJ whole genome shotgun (WGS) entry which is preliminary data.</text>
</comment>
<dbReference type="InterPro" id="IPR011034">
    <property type="entry name" value="Formyl_transferase-like_C_sf"/>
</dbReference>
<evidence type="ECO:0000313" key="7">
    <source>
        <dbReference type="EMBL" id="ERP30851.1"/>
    </source>
</evidence>
<accession>U7D5N3</accession>
<dbReference type="GO" id="GO:0005829">
    <property type="term" value="C:cytosol"/>
    <property type="evidence" value="ECO:0007669"/>
    <property type="project" value="TreeGrafter"/>
</dbReference>
<dbReference type="AlphaFoldDB" id="U7D5N3"/>
<evidence type="ECO:0000259" key="5">
    <source>
        <dbReference type="Pfam" id="PF00551"/>
    </source>
</evidence>
<comment type="similarity">
    <text evidence="1">Belongs to the Fmt family.</text>
</comment>
<dbReference type="eggNOG" id="COG0223">
    <property type="taxonomic scope" value="Bacteria"/>
</dbReference>
<feature type="domain" description="Formyl transferase C-terminal" evidence="6">
    <location>
        <begin position="158"/>
        <end position="253"/>
    </location>
</feature>
<dbReference type="EMBL" id="ASJR01000029">
    <property type="protein sequence ID" value="ERP30851.1"/>
    <property type="molecule type" value="Genomic_DNA"/>
</dbReference>
<organism evidence="7 8">
    <name type="scientific">Chitinivibrio alkaliphilus ACht1</name>
    <dbReference type="NCBI Taxonomy" id="1313304"/>
    <lineage>
        <taxon>Bacteria</taxon>
        <taxon>Pseudomonadati</taxon>
        <taxon>Fibrobacterota</taxon>
        <taxon>Chitinivibrionia</taxon>
        <taxon>Chitinivibrionales</taxon>
        <taxon>Chitinivibrionaceae</taxon>
        <taxon>Chitinivibrio</taxon>
    </lineage>
</organism>
<dbReference type="Proteomes" id="UP000017148">
    <property type="component" value="Unassembled WGS sequence"/>
</dbReference>
<evidence type="ECO:0000256" key="3">
    <source>
        <dbReference type="ARBA" id="ARBA00022679"/>
    </source>
</evidence>
<dbReference type="EC" id="2.1.2.9" evidence="2"/>
<dbReference type="STRING" id="1313304.CALK_2302"/>